<organism evidence="10 11">
    <name type="scientific">Diaphorina citri</name>
    <name type="common">Asian citrus psyllid</name>
    <dbReference type="NCBI Taxonomy" id="121845"/>
    <lineage>
        <taxon>Eukaryota</taxon>
        <taxon>Metazoa</taxon>
        <taxon>Ecdysozoa</taxon>
        <taxon>Arthropoda</taxon>
        <taxon>Hexapoda</taxon>
        <taxon>Insecta</taxon>
        <taxon>Pterygota</taxon>
        <taxon>Neoptera</taxon>
        <taxon>Paraneoptera</taxon>
        <taxon>Hemiptera</taxon>
        <taxon>Sternorrhyncha</taxon>
        <taxon>Psylloidea</taxon>
        <taxon>Psyllidae</taxon>
        <taxon>Diaphorininae</taxon>
        <taxon>Diaphorina</taxon>
    </lineage>
</organism>
<feature type="domain" description="C2H2-type" evidence="9">
    <location>
        <begin position="193"/>
        <end position="220"/>
    </location>
</feature>
<dbReference type="GO" id="GO:0045944">
    <property type="term" value="P:positive regulation of transcription by RNA polymerase II"/>
    <property type="evidence" value="ECO:0007669"/>
    <property type="project" value="TreeGrafter"/>
</dbReference>
<dbReference type="Proteomes" id="UP000079169">
    <property type="component" value="Unplaced"/>
</dbReference>
<evidence type="ECO:0000256" key="1">
    <source>
        <dbReference type="ARBA" id="ARBA00004123"/>
    </source>
</evidence>
<dbReference type="GO" id="GO:1990837">
    <property type="term" value="F:sequence-specific double-stranded DNA binding"/>
    <property type="evidence" value="ECO:0007669"/>
    <property type="project" value="UniProtKB-ARBA"/>
</dbReference>
<feature type="domain" description="C2H2-type" evidence="9">
    <location>
        <begin position="221"/>
        <end position="248"/>
    </location>
</feature>
<keyword evidence="4 8" id="KW-0863">Zinc-finger</keyword>
<dbReference type="STRING" id="121845.A0A1S3D9L3"/>
<keyword evidence="2" id="KW-0479">Metal-binding</keyword>
<evidence type="ECO:0000259" key="9">
    <source>
        <dbReference type="PROSITE" id="PS50157"/>
    </source>
</evidence>
<evidence type="ECO:0000256" key="6">
    <source>
        <dbReference type="ARBA" id="ARBA00023125"/>
    </source>
</evidence>
<dbReference type="Pfam" id="PF00096">
    <property type="entry name" value="zf-C2H2"/>
    <property type="match status" value="6"/>
</dbReference>
<feature type="domain" description="C2H2-type" evidence="9">
    <location>
        <begin position="277"/>
        <end position="305"/>
    </location>
</feature>
<protein>
    <submittedName>
        <fullName evidence="11">Gastrula zinc finger protein XlCGF46.1 isoform X1</fullName>
    </submittedName>
</protein>
<dbReference type="FunFam" id="3.30.160.60:FF:000100">
    <property type="entry name" value="Zinc finger 45-like"/>
    <property type="match status" value="1"/>
</dbReference>
<dbReference type="KEGG" id="dci:103514047"/>
<dbReference type="Gene3D" id="3.30.160.60">
    <property type="entry name" value="Classic Zinc Finger"/>
    <property type="match status" value="7"/>
</dbReference>
<dbReference type="GeneID" id="103514047"/>
<dbReference type="RefSeq" id="XP_008477137.1">
    <property type="nucleotide sequence ID" value="XM_008478915.3"/>
</dbReference>
<accession>A0A1S3D9L3</accession>
<evidence type="ECO:0000256" key="8">
    <source>
        <dbReference type="PROSITE-ProRule" id="PRU00042"/>
    </source>
</evidence>
<reference evidence="11" key="1">
    <citation type="submission" date="2025-08" db="UniProtKB">
        <authorList>
            <consortium name="RefSeq"/>
        </authorList>
    </citation>
    <scope>IDENTIFICATION</scope>
</reference>
<dbReference type="InterPro" id="IPR013087">
    <property type="entry name" value="Znf_C2H2_type"/>
</dbReference>
<dbReference type="GO" id="GO:0005634">
    <property type="term" value="C:nucleus"/>
    <property type="evidence" value="ECO:0007669"/>
    <property type="project" value="UniProtKB-SubCell"/>
</dbReference>
<evidence type="ECO:0000313" key="11">
    <source>
        <dbReference type="RefSeq" id="XP_008477137.1"/>
    </source>
</evidence>
<evidence type="ECO:0000256" key="3">
    <source>
        <dbReference type="ARBA" id="ARBA00022737"/>
    </source>
</evidence>
<dbReference type="InterPro" id="IPR050688">
    <property type="entry name" value="Zinc_finger/UBP_domain"/>
</dbReference>
<dbReference type="SUPFAM" id="SSF57667">
    <property type="entry name" value="beta-beta-alpha zinc fingers"/>
    <property type="match status" value="4"/>
</dbReference>
<evidence type="ECO:0000256" key="7">
    <source>
        <dbReference type="ARBA" id="ARBA00023242"/>
    </source>
</evidence>
<dbReference type="PANTHER" id="PTHR24403:SF67">
    <property type="entry name" value="FI01116P-RELATED"/>
    <property type="match status" value="1"/>
</dbReference>
<dbReference type="PaxDb" id="121845-A0A1S3D9L3"/>
<keyword evidence="10" id="KW-1185">Reference proteome</keyword>
<dbReference type="FunFam" id="3.30.160.60:FF:000303">
    <property type="entry name" value="Zinc finger protein 41"/>
    <property type="match status" value="1"/>
</dbReference>
<dbReference type="FunFam" id="3.30.160.60:FF:000110">
    <property type="entry name" value="Zinc finger protein-like"/>
    <property type="match status" value="1"/>
</dbReference>
<keyword evidence="5" id="KW-0862">Zinc</keyword>
<dbReference type="PROSITE" id="PS50157">
    <property type="entry name" value="ZINC_FINGER_C2H2_2"/>
    <property type="match status" value="7"/>
</dbReference>
<evidence type="ECO:0000256" key="5">
    <source>
        <dbReference type="ARBA" id="ARBA00022833"/>
    </source>
</evidence>
<name>A0A1S3D9L3_DIACI</name>
<feature type="domain" description="C2H2-type" evidence="9">
    <location>
        <begin position="136"/>
        <end position="163"/>
    </location>
</feature>
<evidence type="ECO:0000256" key="2">
    <source>
        <dbReference type="ARBA" id="ARBA00022723"/>
    </source>
</evidence>
<feature type="domain" description="C2H2-type" evidence="9">
    <location>
        <begin position="249"/>
        <end position="276"/>
    </location>
</feature>
<gene>
    <name evidence="11" type="primary">LOC103514047</name>
</gene>
<dbReference type="PROSITE" id="PS00028">
    <property type="entry name" value="ZINC_FINGER_C2H2_1"/>
    <property type="match status" value="7"/>
</dbReference>
<keyword evidence="6" id="KW-0238">DNA-binding</keyword>
<dbReference type="Pfam" id="PF12874">
    <property type="entry name" value="zf-met"/>
    <property type="match status" value="1"/>
</dbReference>
<dbReference type="AlphaFoldDB" id="A0A1S3D9L3"/>
<dbReference type="PANTHER" id="PTHR24403">
    <property type="entry name" value="ZINC FINGER PROTEIN"/>
    <property type="match status" value="1"/>
</dbReference>
<keyword evidence="3" id="KW-0677">Repeat</keyword>
<dbReference type="GO" id="GO:0008270">
    <property type="term" value="F:zinc ion binding"/>
    <property type="evidence" value="ECO:0007669"/>
    <property type="project" value="UniProtKB-KW"/>
</dbReference>
<evidence type="ECO:0000256" key="4">
    <source>
        <dbReference type="ARBA" id="ARBA00022771"/>
    </source>
</evidence>
<feature type="domain" description="C2H2-type" evidence="9">
    <location>
        <begin position="108"/>
        <end position="135"/>
    </location>
</feature>
<dbReference type="SMART" id="SM00355">
    <property type="entry name" value="ZnF_C2H2"/>
    <property type="match status" value="8"/>
</dbReference>
<keyword evidence="7" id="KW-0539">Nucleus</keyword>
<dbReference type="InterPro" id="IPR036236">
    <property type="entry name" value="Znf_C2H2_sf"/>
</dbReference>
<comment type="subcellular location">
    <subcellularLocation>
        <location evidence="1">Nucleus</location>
    </subcellularLocation>
</comment>
<evidence type="ECO:0000313" key="10">
    <source>
        <dbReference type="Proteomes" id="UP000079169"/>
    </source>
</evidence>
<dbReference type="FunFam" id="3.30.160.60:FF:001450">
    <property type="entry name" value="zinc finger protein 774"/>
    <property type="match status" value="1"/>
</dbReference>
<sequence>MEQCPQCKGLVVCSESRLVQDSCGHIKCRMCLLSDSTQCYLCWQKNEHASFIIEAPESDKDEKFTIPDYIQVIPGEPVMYKCLKCKRQFKVKYNCKYHIHCTSLKAKLSCDICDKTFVNKSHLDYHKLSHQDLNPYECSNCHKGFKNKGKLNRHMKIHSDSKEQWFCKVCNKALMSVESLKKHMKIHAGLKNYHCDICEKSFIEKNDLIKHQVTHSDKKIFVCENCGKSFKRKYDLALHIRTHFPLKRFQCKLCDKIFFTLHNMRRHMRIHKDRPLFECHDCHKSFTRKDNLERHVKSIHLEDPSENTNTINGHLAIEPKEDRINGIEPRESKIIGILAIEPKESIDEIVANELKQSSSNGLLPIEPAPKSSYQNCVRNGSPEKVQVPFNNKVSVIQRVPVIMRATNQGNKNISPKSNKINDSIFKQPFPVKALNGLNFK</sequence>
<feature type="domain" description="C2H2-type" evidence="9">
    <location>
        <begin position="165"/>
        <end position="192"/>
    </location>
</feature>
<proteinExistence type="predicted"/>